<protein>
    <submittedName>
        <fullName evidence="4">TATA-binding protein-associated factor mot1</fullName>
    </submittedName>
</protein>
<keyword evidence="5" id="KW-1185">Reference proteome</keyword>
<evidence type="ECO:0000313" key="4">
    <source>
        <dbReference type="EMBL" id="KAK5189176.1"/>
    </source>
</evidence>
<dbReference type="InterPro" id="IPR038718">
    <property type="entry name" value="SNF2-like_sf"/>
</dbReference>
<proteinExistence type="predicted"/>
<dbReference type="Pfam" id="PF24987">
    <property type="entry name" value="HEAT_EF3_N"/>
    <property type="match status" value="1"/>
</dbReference>
<dbReference type="InterPro" id="IPR016024">
    <property type="entry name" value="ARM-type_fold"/>
</dbReference>
<dbReference type="PANTHER" id="PTHR36498">
    <property type="entry name" value="TATA-BINDING PROTEIN-ASSOCIATED FACTOR 172"/>
    <property type="match status" value="1"/>
</dbReference>
<keyword evidence="2" id="KW-0067">ATP-binding</keyword>
<feature type="domain" description="SNF2 N-terminal" evidence="3">
    <location>
        <begin position="235"/>
        <end position="276"/>
    </location>
</feature>
<evidence type="ECO:0000256" key="1">
    <source>
        <dbReference type="ARBA" id="ARBA00022741"/>
    </source>
</evidence>
<feature type="non-terminal residue" evidence="4">
    <location>
        <position position="290"/>
    </location>
</feature>
<dbReference type="InterPro" id="IPR011989">
    <property type="entry name" value="ARM-like"/>
</dbReference>
<reference evidence="4 5" key="1">
    <citation type="submission" date="2023-08" db="EMBL/GenBank/DDBJ databases">
        <title>Black Yeasts Isolated from many extreme environments.</title>
        <authorList>
            <person name="Coleine C."/>
            <person name="Stajich J.E."/>
            <person name="Selbmann L."/>
        </authorList>
    </citation>
    <scope>NUCLEOTIDE SEQUENCE [LARGE SCALE GENOMIC DNA]</scope>
    <source>
        <strain evidence="4 5">CCFEE 536</strain>
    </source>
</reference>
<feature type="non-terminal residue" evidence="4">
    <location>
        <position position="1"/>
    </location>
</feature>
<dbReference type="EMBL" id="JAVRRA010018244">
    <property type="protein sequence ID" value="KAK5189176.1"/>
    <property type="molecule type" value="Genomic_DNA"/>
</dbReference>
<dbReference type="SUPFAM" id="SSF48371">
    <property type="entry name" value="ARM repeat"/>
    <property type="match status" value="1"/>
</dbReference>
<evidence type="ECO:0000256" key="2">
    <source>
        <dbReference type="ARBA" id="ARBA00022840"/>
    </source>
</evidence>
<accession>A0ABR0LKP3</accession>
<evidence type="ECO:0000259" key="3">
    <source>
        <dbReference type="Pfam" id="PF00176"/>
    </source>
</evidence>
<dbReference type="Gene3D" id="1.25.10.10">
    <property type="entry name" value="Leucine-rich Repeat Variant"/>
    <property type="match status" value="1"/>
</dbReference>
<name>A0ABR0LKP3_9PEZI</name>
<dbReference type="InterPro" id="IPR044972">
    <property type="entry name" value="Mot1"/>
</dbReference>
<dbReference type="InterPro" id="IPR000330">
    <property type="entry name" value="SNF2_N"/>
</dbReference>
<dbReference type="PANTHER" id="PTHR36498:SF1">
    <property type="entry name" value="TATA-BINDING PROTEIN-ASSOCIATED FACTOR 172"/>
    <property type="match status" value="1"/>
</dbReference>
<comment type="caution">
    <text evidence="4">The sequence shown here is derived from an EMBL/GenBank/DDBJ whole genome shotgun (WGS) entry which is preliminary data.</text>
</comment>
<sequence length="290" mass="32157">QLCQSFGSELLERLPILRTLTESPIQEVFGEELPSSITNPDGTLGQDAIDALSTIRALMPSFHPGIYPFVLNLLPLIAKAIQSRLSVLRYAAAKCFATICSVTIAQGMTMLVEKVLPPINNAHDVRCRQGAIECIYHLIHVMEDAILPYVIFLITPVLGRMSDANSDVRLIATTTFATLVKLVPLEAGIPDPPGLPEELLKGRDRERKFVAQMLDVKKVEPFEIPVAIKAELRSYQQDGVNWLAFLNRYNLHGILCDDMGLGKTLQTLCIVASDHHTRAEEFSKTQNPEK</sequence>
<dbReference type="Pfam" id="PF00176">
    <property type="entry name" value="SNF2-rel_dom"/>
    <property type="match status" value="1"/>
</dbReference>
<gene>
    <name evidence="4" type="primary">MOT1_4</name>
    <name evidence="4" type="ORF">LTR16_008042</name>
</gene>
<organism evidence="4 5">
    <name type="scientific">Cryomyces antarcticus</name>
    <dbReference type="NCBI Taxonomy" id="329879"/>
    <lineage>
        <taxon>Eukaryota</taxon>
        <taxon>Fungi</taxon>
        <taxon>Dikarya</taxon>
        <taxon>Ascomycota</taxon>
        <taxon>Pezizomycotina</taxon>
        <taxon>Dothideomycetes</taxon>
        <taxon>Dothideomycetes incertae sedis</taxon>
        <taxon>Cryomyces</taxon>
    </lineage>
</organism>
<evidence type="ECO:0000313" key="5">
    <source>
        <dbReference type="Proteomes" id="UP001357485"/>
    </source>
</evidence>
<keyword evidence="1" id="KW-0547">Nucleotide-binding</keyword>
<dbReference type="Gene3D" id="3.40.50.10810">
    <property type="entry name" value="Tandem AAA-ATPase domain"/>
    <property type="match status" value="1"/>
</dbReference>
<dbReference type="Proteomes" id="UP001357485">
    <property type="component" value="Unassembled WGS sequence"/>
</dbReference>